<sequence>MKRTKRGWFSAPAILFTLMLSALLVSNYREILDIRVLFSKNAEFDPNIELSFWRIIVKEPSYPSPCGSFCLLKTVQWKERQVLGWRIWFIRHYVVSPQGETVSRSCFTQDKKVVRCIWERNRTQLGSARITL</sequence>
<proteinExistence type="predicted"/>
<reference evidence="1 2" key="1">
    <citation type="submission" date="2019-03" db="EMBL/GenBank/DDBJ databases">
        <title>Genomic Encyclopedia of Type Strains, Phase III (KMG-III): the genomes of soil and plant-associated and newly described type strains.</title>
        <authorList>
            <person name="Whitman W."/>
        </authorList>
    </citation>
    <scope>NUCLEOTIDE SEQUENCE [LARGE SCALE GENOMIC DNA]</scope>
    <source>
        <strain evidence="1 2">CECT 7378</strain>
    </source>
</reference>
<organism evidence="1 2">
    <name type="scientific">Marinomonas balearica</name>
    <dbReference type="NCBI Taxonomy" id="491947"/>
    <lineage>
        <taxon>Bacteria</taxon>
        <taxon>Pseudomonadati</taxon>
        <taxon>Pseudomonadota</taxon>
        <taxon>Gammaproteobacteria</taxon>
        <taxon>Oceanospirillales</taxon>
        <taxon>Oceanospirillaceae</taxon>
        <taxon>Marinomonas</taxon>
    </lineage>
</organism>
<protein>
    <submittedName>
        <fullName evidence="1">Uncharacterized protein</fullName>
    </submittedName>
</protein>
<gene>
    <name evidence="1" type="ORF">DFP79_1160</name>
</gene>
<name>A0A4R6MAZ6_9GAMM</name>
<comment type="caution">
    <text evidence="1">The sequence shown here is derived from an EMBL/GenBank/DDBJ whole genome shotgun (WGS) entry which is preliminary data.</text>
</comment>
<accession>A0A4R6MAZ6</accession>
<evidence type="ECO:0000313" key="2">
    <source>
        <dbReference type="Proteomes" id="UP000294656"/>
    </source>
</evidence>
<keyword evidence="2" id="KW-1185">Reference proteome</keyword>
<evidence type="ECO:0000313" key="1">
    <source>
        <dbReference type="EMBL" id="TDO98748.1"/>
    </source>
</evidence>
<dbReference type="EMBL" id="SNXC01000010">
    <property type="protein sequence ID" value="TDO98748.1"/>
    <property type="molecule type" value="Genomic_DNA"/>
</dbReference>
<dbReference type="OrthoDB" id="6107053at2"/>
<dbReference type="Proteomes" id="UP000294656">
    <property type="component" value="Unassembled WGS sequence"/>
</dbReference>
<dbReference type="AlphaFoldDB" id="A0A4R6MAZ6"/>
<dbReference type="RefSeq" id="WP_133502978.1">
    <property type="nucleotide sequence ID" value="NZ_SNXC01000010.1"/>
</dbReference>